<evidence type="ECO:0000313" key="10">
    <source>
        <dbReference type="EMBL" id="EFI99644.1"/>
    </source>
</evidence>
<feature type="region of interest" description="Disordered" evidence="8">
    <location>
        <begin position="795"/>
        <end position="816"/>
    </location>
</feature>
<dbReference type="InterPro" id="IPR036047">
    <property type="entry name" value="F-box-like_dom_sf"/>
</dbReference>
<dbReference type="SUPFAM" id="SSF81383">
    <property type="entry name" value="F-box domain"/>
    <property type="match status" value="1"/>
</dbReference>
<dbReference type="PANTHER" id="PTHR10880:SF15">
    <property type="entry name" value="MSL COMPLEX SUBUNIT 3"/>
    <property type="match status" value="1"/>
</dbReference>
<dbReference type="STRING" id="578458.D8PXC1"/>
<dbReference type="GO" id="GO:0006355">
    <property type="term" value="P:regulation of DNA-templated transcription"/>
    <property type="evidence" value="ECO:0007669"/>
    <property type="project" value="InterPro"/>
</dbReference>
<dbReference type="InterPro" id="IPR032675">
    <property type="entry name" value="LRR_dom_sf"/>
</dbReference>
<dbReference type="SUPFAM" id="SSF48452">
    <property type="entry name" value="TPR-like"/>
    <property type="match status" value="1"/>
</dbReference>
<dbReference type="Pfam" id="PF12937">
    <property type="entry name" value="F-box-like"/>
    <property type="match status" value="1"/>
</dbReference>
<comment type="similarity">
    <text evidence="2">Belongs to the MRG family.</text>
</comment>
<dbReference type="eggNOG" id="KOG3001">
    <property type="taxonomic scope" value="Eukaryota"/>
</dbReference>
<evidence type="ECO:0000256" key="6">
    <source>
        <dbReference type="ARBA" id="ARBA00023163"/>
    </source>
</evidence>
<evidence type="ECO:0000313" key="11">
    <source>
        <dbReference type="Proteomes" id="UP000007431"/>
    </source>
</evidence>
<keyword evidence="7" id="KW-0539">Nucleus</keyword>
<evidence type="ECO:0000256" key="7">
    <source>
        <dbReference type="ARBA" id="ARBA00023242"/>
    </source>
</evidence>
<dbReference type="VEuPathDB" id="FungiDB:SCHCODRAFT_01212457"/>
<dbReference type="Gene3D" id="1.25.40.10">
    <property type="entry name" value="Tetratricopeptide repeat domain"/>
    <property type="match status" value="1"/>
</dbReference>
<dbReference type="Proteomes" id="UP000007431">
    <property type="component" value="Unassembled WGS sequence"/>
</dbReference>
<dbReference type="AlphaFoldDB" id="D8PXC1"/>
<dbReference type="InterPro" id="IPR001810">
    <property type="entry name" value="F-box_dom"/>
</dbReference>
<keyword evidence="6" id="KW-0804">Transcription</keyword>
<dbReference type="PROSITE" id="PS51640">
    <property type="entry name" value="MRG"/>
    <property type="match status" value="1"/>
</dbReference>
<feature type="region of interest" description="Disordered" evidence="8">
    <location>
        <begin position="532"/>
        <end position="551"/>
    </location>
</feature>
<dbReference type="InterPro" id="IPR038217">
    <property type="entry name" value="MRG_C_sf"/>
</dbReference>
<dbReference type="Pfam" id="PF05712">
    <property type="entry name" value="MRG"/>
    <property type="match status" value="1"/>
</dbReference>
<dbReference type="Gene3D" id="3.80.10.10">
    <property type="entry name" value="Ribonuclease Inhibitor"/>
    <property type="match status" value="1"/>
</dbReference>
<dbReference type="Gene3D" id="1.10.274.30">
    <property type="entry name" value="MRG domain"/>
    <property type="match status" value="1"/>
</dbReference>
<evidence type="ECO:0000256" key="2">
    <source>
        <dbReference type="ARBA" id="ARBA00009093"/>
    </source>
</evidence>
<proteinExistence type="inferred from homology"/>
<dbReference type="EMBL" id="GL377304">
    <property type="protein sequence ID" value="EFI99644.1"/>
    <property type="molecule type" value="Genomic_DNA"/>
</dbReference>
<dbReference type="Gene3D" id="1.20.1280.50">
    <property type="match status" value="1"/>
</dbReference>
<reference evidence="10 11" key="1">
    <citation type="journal article" date="2010" name="Nat. Biotechnol.">
        <title>Genome sequence of the model mushroom Schizophyllum commune.</title>
        <authorList>
            <person name="Ohm R.A."/>
            <person name="de Jong J.F."/>
            <person name="Lugones L.G."/>
            <person name="Aerts A."/>
            <person name="Kothe E."/>
            <person name="Stajich J.E."/>
            <person name="de Vries R.P."/>
            <person name="Record E."/>
            <person name="Levasseur A."/>
            <person name="Baker S.E."/>
            <person name="Bartholomew K.A."/>
            <person name="Coutinho P.M."/>
            <person name="Erdmann S."/>
            <person name="Fowler T.J."/>
            <person name="Gathman A.C."/>
            <person name="Lombard V."/>
            <person name="Henrissat B."/>
            <person name="Knabe N."/>
            <person name="Kuees U."/>
            <person name="Lilly W.W."/>
            <person name="Lindquist E."/>
            <person name="Lucas S."/>
            <person name="Magnuson J.K."/>
            <person name="Piumi F."/>
            <person name="Raudaskoski M."/>
            <person name="Salamov A."/>
            <person name="Schmutz J."/>
            <person name="Schwarze F.W.M.R."/>
            <person name="vanKuyk P.A."/>
            <person name="Horton J.S."/>
            <person name="Grigoriev I.V."/>
            <person name="Woesten H.A.B."/>
        </authorList>
    </citation>
    <scope>NUCLEOTIDE SEQUENCE [LARGE SCALE GENOMIC DNA]</scope>
    <source>
        <strain evidence="11">H4-8 / FGSC 9210</strain>
    </source>
</reference>
<sequence length="1007" mass="113674">MSWEDLRKDGIQQYKKRNYTEAVALFTKAIEAGGQAEHSLYDARAATYEQLGDFKLGLLDAKKVIGLASEKWQGYARAARIFHRASRFDEAAKMADRAIARIPVGDTARRKEMVTLRHNALDQRRRTQDHTARLPVEILDEIFRLLVDADHTALLPLLLVCVRWRRVAEGNPYLWTVLSLHNRKPVWKLRRWAACSRNRIRDVRLAPGLGLNLEWAFGELSILDWTRVRALRIGSWDPLPFLEKIGQRQILGDLTELEILETDNTTDRGALLAETHSLRVLRLFNICITQPLLDGLWSLRNLAHLELRCNNIAAQSLANICGNNPDLQTLVVEATSRAVETLTDINVHAMHALTRLELTGAFRADLIMMRLRVPALERLSLMRGFANIDRGFMYMCNQARTSLLGHTALTHLTIHSYMVMQDSVVDLLRASPLLRGLELRGLENVANYVLEHLEVPRPGRKTRSDVVLCPQLRRVAVPNCPDVKTGPVVRMVGSRLSAAGLSHTSPPAATELIATDPKALHKDAEAKEMVERLQPLESTSDVERSANSEVAEATAIRPISELILDGCPEIEAEHLPWLKERVKRPSEAVGRDSEPAPDDSLSAKPEWRTASPPAVDSQYPTPSPGPSKLNVHLYQVNQFALVNSGGDWYKVRILEAEMSNFILDGPVKSRKRAGLSSFGKPKTFGKGWRERAREVKKARASKEASVMAERPDAAAYKVYKIHYENFNAAHDEWVPAWMLHRFVTASDEQTSAGPKALTAILKNKTILLANPPTRGSGHAPRGREARNRNKAGIVSVTAPPHDSRQGHKKPKAIPQPMKLDMPASLRKILVDDWENVQKKQLIIKMPCTPNVDEILHEFQTYLETEPLDESLCDPKVYASIITGGIKVEVYFEKAIGRNLLYPPERAQYSGWRTQFKTGQHVTPETTKDMSEAYGAMHLLRLMANFPQYMATSDLDPPSIHVISDYINEFLRWLDRNHENLFRDEYMVQAHYFRYISEYFMKPAATAA</sequence>
<keyword evidence="4" id="KW-0156">Chromatin regulator</keyword>
<evidence type="ECO:0000256" key="5">
    <source>
        <dbReference type="ARBA" id="ARBA00023015"/>
    </source>
</evidence>
<dbReference type="InterPro" id="IPR016197">
    <property type="entry name" value="Chromo-like_dom_sf"/>
</dbReference>
<evidence type="ECO:0000256" key="8">
    <source>
        <dbReference type="SAM" id="MobiDB-lite"/>
    </source>
</evidence>
<dbReference type="GO" id="GO:0006325">
    <property type="term" value="P:chromatin organization"/>
    <property type="evidence" value="ECO:0007669"/>
    <property type="project" value="UniProtKB-KW"/>
</dbReference>
<keyword evidence="5" id="KW-0805">Transcription regulation</keyword>
<accession>D8PXC1</accession>
<feature type="domain" description="F-box" evidence="9">
    <location>
        <begin position="128"/>
        <end position="178"/>
    </location>
</feature>
<dbReference type="InterPro" id="IPR026541">
    <property type="entry name" value="MRG_dom"/>
</dbReference>
<gene>
    <name evidence="10" type="ORF">SCHCODRAFT_256588</name>
</gene>
<dbReference type="GO" id="GO:0000123">
    <property type="term" value="C:histone acetyltransferase complex"/>
    <property type="evidence" value="ECO:0007669"/>
    <property type="project" value="TreeGrafter"/>
</dbReference>
<dbReference type="SUPFAM" id="SSF54160">
    <property type="entry name" value="Chromo domain-like"/>
    <property type="match status" value="1"/>
</dbReference>
<name>D8PXC1_SCHCM</name>
<keyword evidence="11" id="KW-1185">Reference proteome</keyword>
<evidence type="ECO:0000259" key="9">
    <source>
        <dbReference type="PROSITE" id="PS50181"/>
    </source>
</evidence>
<dbReference type="InterPro" id="IPR011990">
    <property type="entry name" value="TPR-like_helical_dom_sf"/>
</dbReference>
<dbReference type="Gene3D" id="2.30.30.140">
    <property type="match status" value="1"/>
</dbReference>
<feature type="compositionally biased region" description="Basic and acidic residues" evidence="8">
    <location>
        <begin position="584"/>
        <end position="594"/>
    </location>
</feature>
<dbReference type="PROSITE" id="PS50181">
    <property type="entry name" value="FBOX"/>
    <property type="match status" value="1"/>
</dbReference>
<dbReference type="InParanoid" id="D8PXC1"/>
<evidence type="ECO:0000256" key="1">
    <source>
        <dbReference type="ARBA" id="ARBA00004123"/>
    </source>
</evidence>
<comment type="subcellular location">
    <subcellularLocation>
        <location evidence="1">Nucleus</location>
    </subcellularLocation>
</comment>
<dbReference type="InterPro" id="IPR008676">
    <property type="entry name" value="MRG"/>
</dbReference>
<dbReference type="GO" id="GO:0005634">
    <property type="term" value="C:nucleus"/>
    <property type="evidence" value="ECO:0007669"/>
    <property type="project" value="UniProtKB-SubCell"/>
</dbReference>
<organism evidence="11">
    <name type="scientific">Schizophyllum commune (strain H4-8 / FGSC 9210)</name>
    <name type="common">Split gill fungus</name>
    <dbReference type="NCBI Taxonomy" id="578458"/>
    <lineage>
        <taxon>Eukaryota</taxon>
        <taxon>Fungi</taxon>
        <taxon>Dikarya</taxon>
        <taxon>Basidiomycota</taxon>
        <taxon>Agaricomycotina</taxon>
        <taxon>Agaricomycetes</taxon>
        <taxon>Agaricomycetidae</taxon>
        <taxon>Agaricales</taxon>
        <taxon>Schizophyllaceae</taxon>
        <taxon>Schizophyllum</taxon>
    </lineage>
</organism>
<evidence type="ECO:0000256" key="4">
    <source>
        <dbReference type="ARBA" id="ARBA00022853"/>
    </source>
</evidence>
<protein>
    <recommendedName>
        <fullName evidence="3">Chromatin modification-related protein EAF3</fullName>
    </recommendedName>
</protein>
<evidence type="ECO:0000256" key="3">
    <source>
        <dbReference type="ARBA" id="ARBA00018505"/>
    </source>
</evidence>
<feature type="region of interest" description="Disordered" evidence="8">
    <location>
        <begin position="584"/>
        <end position="626"/>
    </location>
</feature>
<dbReference type="SUPFAM" id="SSF52047">
    <property type="entry name" value="RNI-like"/>
    <property type="match status" value="1"/>
</dbReference>
<dbReference type="HOGENOM" id="CLU_298456_0_0_1"/>
<dbReference type="PANTHER" id="PTHR10880">
    <property type="entry name" value="MORTALITY FACTOR 4-LIKE PROTEIN"/>
    <property type="match status" value="1"/>
</dbReference>